<feature type="binding site" evidence="6">
    <location>
        <position position="142"/>
    </location>
    <ligand>
        <name>Mg(2+)</name>
        <dbReference type="ChEBI" id="CHEBI:18420"/>
    </ligand>
</feature>
<keyword evidence="4" id="KW-0807">Transducer</keyword>
<evidence type="ECO:0000256" key="4">
    <source>
        <dbReference type="ARBA" id="ARBA00023224"/>
    </source>
</evidence>
<sequence>MCLGIGGCGKTTFVKQMKIIHGVSWDESEKERFVQLIRRNYLLVLGDILSAIQRLKLNLSEEGQKNADRIKELLKDRECSIKDNIAVLKSVWEDPTVQDLVTNHKEQINAPLISYFWEHVDRVMSDTYVPTEDDILRVRVRTAGAYSTTVYVKPEYFEFFDVGGQKPERSKWEKVLSTHKFSCVIFFVATDEWDVKDEEREFDATKLEMSKIIFTEVTQTEMIDASVPIILFLNRSDLLGERIKSASGFASFKEAYPEYAGEQKAEAVLGFIKDRFLEGVNRKKDGMKHYVTNALDKNSMTPVFNAVKTYILTSSLSSAGVDY</sequence>
<dbReference type="Gene3D" id="1.10.400.10">
    <property type="entry name" value="GI Alpha 1, domain 2-like"/>
    <property type="match status" value="1"/>
</dbReference>
<dbReference type="InterPro" id="IPR011025">
    <property type="entry name" value="GproteinA_insert"/>
</dbReference>
<keyword evidence="3 5" id="KW-0342">GTP-binding</keyword>
<dbReference type="GO" id="GO:0001664">
    <property type="term" value="F:G protein-coupled receptor binding"/>
    <property type="evidence" value="ECO:0007669"/>
    <property type="project" value="TreeGrafter"/>
</dbReference>
<dbReference type="AlphaFoldDB" id="A0A6B2L9C7"/>
<organism evidence="7">
    <name type="scientific">Arcella intermedia</name>
    <dbReference type="NCBI Taxonomy" id="1963864"/>
    <lineage>
        <taxon>Eukaryota</taxon>
        <taxon>Amoebozoa</taxon>
        <taxon>Tubulinea</taxon>
        <taxon>Elardia</taxon>
        <taxon>Arcellinida</taxon>
        <taxon>Sphaerothecina</taxon>
        <taxon>Arcellidae</taxon>
        <taxon>Arcella</taxon>
    </lineage>
</organism>
<dbReference type="SUPFAM" id="SSF47895">
    <property type="entry name" value="Transducin (alpha subunit), insertion domain"/>
    <property type="match status" value="1"/>
</dbReference>
<dbReference type="InterPro" id="IPR027417">
    <property type="entry name" value="P-loop_NTPase"/>
</dbReference>
<keyword evidence="2 5" id="KW-0547">Nucleotide-binding</keyword>
<dbReference type="SMART" id="SM00275">
    <property type="entry name" value="G_alpha"/>
    <property type="match status" value="1"/>
</dbReference>
<evidence type="ECO:0000256" key="2">
    <source>
        <dbReference type="ARBA" id="ARBA00022741"/>
    </source>
</evidence>
<dbReference type="GO" id="GO:0031683">
    <property type="term" value="F:G-protein beta/gamma-subunit complex binding"/>
    <property type="evidence" value="ECO:0007669"/>
    <property type="project" value="InterPro"/>
</dbReference>
<feature type="binding site" evidence="5">
    <location>
        <position position="294"/>
    </location>
    <ligand>
        <name>GTP</name>
        <dbReference type="ChEBI" id="CHEBI:37565"/>
    </ligand>
</feature>
<keyword evidence="6" id="KW-0460">Magnesium</keyword>
<dbReference type="PANTHER" id="PTHR10218">
    <property type="entry name" value="GTP-BINDING PROTEIN ALPHA SUBUNIT"/>
    <property type="match status" value="1"/>
</dbReference>
<dbReference type="PRINTS" id="PR00318">
    <property type="entry name" value="GPROTEINA"/>
</dbReference>
<dbReference type="EMBL" id="GIBP01004617">
    <property type="protein sequence ID" value="NDV33586.1"/>
    <property type="molecule type" value="Transcribed_RNA"/>
</dbReference>
<feature type="binding site" evidence="6">
    <location>
        <position position="11"/>
    </location>
    <ligand>
        <name>Mg(2+)</name>
        <dbReference type="ChEBI" id="CHEBI:18420"/>
    </ligand>
</feature>
<evidence type="ECO:0000256" key="3">
    <source>
        <dbReference type="ARBA" id="ARBA00023134"/>
    </source>
</evidence>
<keyword evidence="1 6" id="KW-0479">Metal-binding</keyword>
<evidence type="ECO:0000256" key="6">
    <source>
        <dbReference type="PIRSR" id="PIRSR601019-2"/>
    </source>
</evidence>
<name>A0A6B2L9C7_9EUKA</name>
<feature type="binding site" evidence="5">
    <location>
        <begin position="136"/>
        <end position="142"/>
    </location>
    <ligand>
        <name>GTP</name>
        <dbReference type="ChEBI" id="CHEBI:37565"/>
    </ligand>
</feature>
<dbReference type="Gene3D" id="3.40.50.300">
    <property type="entry name" value="P-loop containing nucleotide triphosphate hydrolases"/>
    <property type="match status" value="1"/>
</dbReference>
<dbReference type="GO" id="GO:0046872">
    <property type="term" value="F:metal ion binding"/>
    <property type="evidence" value="ECO:0007669"/>
    <property type="project" value="UniProtKB-KW"/>
</dbReference>
<dbReference type="SUPFAM" id="SSF52540">
    <property type="entry name" value="P-loop containing nucleoside triphosphate hydrolases"/>
    <property type="match status" value="1"/>
</dbReference>
<dbReference type="GO" id="GO:0005525">
    <property type="term" value="F:GTP binding"/>
    <property type="evidence" value="ECO:0007669"/>
    <property type="project" value="UniProtKB-KW"/>
</dbReference>
<proteinExistence type="predicted"/>
<dbReference type="GO" id="GO:0005834">
    <property type="term" value="C:heterotrimeric G-protein complex"/>
    <property type="evidence" value="ECO:0007669"/>
    <property type="project" value="TreeGrafter"/>
</dbReference>
<accession>A0A6B2L9C7</accession>
<feature type="binding site" evidence="5">
    <location>
        <begin position="161"/>
        <end position="165"/>
    </location>
    <ligand>
        <name>GTP</name>
        <dbReference type="ChEBI" id="CHEBI:37565"/>
    </ligand>
</feature>
<dbReference type="InterPro" id="IPR001019">
    <property type="entry name" value="Gprotein_alpha_su"/>
</dbReference>
<dbReference type="FunFam" id="3.40.50.300:FF:000720">
    <property type="entry name" value="Guanine nucleotide-binding protein G(k) subunit alpha"/>
    <property type="match status" value="1"/>
</dbReference>
<reference evidence="7" key="1">
    <citation type="journal article" date="2020" name="J. Eukaryot. Microbiol.">
        <title>De novo Sequencing, Assembly and Annotation of the Transcriptome for the Free-Living Testate Amoeba Arcella intermedia.</title>
        <authorList>
            <person name="Ribeiro G.M."/>
            <person name="Porfirio-Sousa A.L."/>
            <person name="Maurer-Alcala X.X."/>
            <person name="Katz L.A."/>
            <person name="Lahr D.J.G."/>
        </authorList>
    </citation>
    <scope>NUCLEOTIDE SEQUENCE</scope>
</reference>
<evidence type="ECO:0000313" key="7">
    <source>
        <dbReference type="EMBL" id="NDV33586.1"/>
    </source>
</evidence>
<dbReference type="Pfam" id="PF00503">
    <property type="entry name" value="G-alpha"/>
    <property type="match status" value="1"/>
</dbReference>
<dbReference type="PROSITE" id="PS51882">
    <property type="entry name" value="G_ALPHA"/>
    <property type="match status" value="1"/>
</dbReference>
<protein>
    <submittedName>
        <fullName evidence="7">Uncharacterized protein</fullName>
    </submittedName>
</protein>
<dbReference type="PANTHER" id="PTHR10218:SF302">
    <property type="entry name" value="GUANINE NUCLEOTIDE-BINDING PROTEIN ALPHA-5 SUBUNIT"/>
    <property type="match status" value="1"/>
</dbReference>
<dbReference type="GO" id="GO:0007188">
    <property type="term" value="P:adenylate cyclase-modulating G protein-coupled receptor signaling pathway"/>
    <property type="evidence" value="ECO:0007669"/>
    <property type="project" value="TreeGrafter"/>
</dbReference>
<evidence type="ECO:0000256" key="1">
    <source>
        <dbReference type="ARBA" id="ARBA00022723"/>
    </source>
</evidence>
<feature type="binding site" evidence="5">
    <location>
        <begin position="234"/>
        <end position="237"/>
    </location>
    <ligand>
        <name>GTP</name>
        <dbReference type="ChEBI" id="CHEBI:37565"/>
    </ligand>
</feature>
<dbReference type="GO" id="GO:0003924">
    <property type="term" value="F:GTPase activity"/>
    <property type="evidence" value="ECO:0007669"/>
    <property type="project" value="InterPro"/>
</dbReference>
<evidence type="ECO:0000256" key="5">
    <source>
        <dbReference type="PIRSR" id="PIRSR601019-1"/>
    </source>
</evidence>
<dbReference type="GO" id="GO:0005737">
    <property type="term" value="C:cytoplasm"/>
    <property type="evidence" value="ECO:0007669"/>
    <property type="project" value="TreeGrafter"/>
</dbReference>